<protein>
    <submittedName>
        <fullName evidence="1">Uncharacterized protein</fullName>
    </submittedName>
</protein>
<organism evidence="1 2">
    <name type="scientific">Sulfitobacter faviae</name>
    <dbReference type="NCBI Taxonomy" id="1775881"/>
    <lineage>
        <taxon>Bacteria</taxon>
        <taxon>Pseudomonadati</taxon>
        <taxon>Pseudomonadota</taxon>
        <taxon>Alphaproteobacteria</taxon>
        <taxon>Rhodobacterales</taxon>
        <taxon>Roseobacteraceae</taxon>
        <taxon>Sulfitobacter</taxon>
    </lineage>
</organism>
<evidence type="ECO:0000313" key="1">
    <source>
        <dbReference type="EMBL" id="WPZ21005.1"/>
    </source>
</evidence>
<sequence>MPYDFTQRTPEVILKDRHCGFGKSNDLIKSLSADRSYLIVLPLNTEVKRFIDHAPKDVVLVEPICTNDEDTAKRSMATHARKRDHLRELLLGGHSVVTTHALFTDIAYLAQEGLLLGYDVMVDEVLSVAHSVTQEVMTGAAKGVSMQSWKGLYIEHGFATVDPITGMVYPTEEWERKQDLRELSKNLFSMAKAESLFAIGENVLVWELPPVLLKAVGSLTIYTFLAEGSLMAGFMRRNGIDFTHDRDPISEGKFREEAKRLIEVRDIPSVNRLKFSYTGQQTMTKADHRKVSGALKKVKERLMRGIPMGKIMITSAKNMWSTPTGKPGPFAIGSRMFENTNWVPNMTRGTNNYRHCSHLIYLWDQNLNPRIAEFLGVDSQRHRDMYAISELIQWVYRSRVRDGLPITLYLPSGRMRKLLQRWLDGELELT</sequence>
<evidence type="ECO:0000313" key="2">
    <source>
        <dbReference type="Proteomes" id="UP001326567"/>
    </source>
</evidence>
<keyword evidence="2" id="KW-1185">Reference proteome</keyword>
<gene>
    <name evidence="1" type="ORF">T7987_12575</name>
</gene>
<dbReference type="RefSeq" id="WP_322328129.1">
    <property type="nucleotide sequence ID" value="NZ_CP139725.1"/>
</dbReference>
<reference evidence="1 2" key="1">
    <citation type="submission" date="2023-11" db="EMBL/GenBank/DDBJ databases">
        <title>From the Deep-Sea to the Surface: Bacterial Genomes Isolated from the Moytirra Hydrothermal Vent Plume.</title>
        <authorList>
            <person name="Major S.R."/>
        </authorList>
    </citation>
    <scope>NUCLEOTIDE SEQUENCE [LARGE SCALE GENOMIC DNA]</scope>
    <source>
        <strain evidence="1 2">OXR-9</strain>
    </source>
</reference>
<dbReference type="Proteomes" id="UP001326567">
    <property type="component" value="Chromosome"/>
</dbReference>
<name>A0ABZ0UWM0_9RHOB</name>
<dbReference type="EMBL" id="CP139725">
    <property type="protein sequence ID" value="WPZ21005.1"/>
    <property type="molecule type" value="Genomic_DNA"/>
</dbReference>
<proteinExistence type="predicted"/>
<accession>A0ABZ0UWM0</accession>